<dbReference type="InterPro" id="IPR050121">
    <property type="entry name" value="Cytochrome_P450_monoxygenase"/>
</dbReference>
<feature type="transmembrane region" description="Helical" evidence="5">
    <location>
        <begin position="13"/>
        <end position="33"/>
    </location>
</feature>
<dbReference type="InterPro" id="IPR001128">
    <property type="entry name" value="Cyt_P450"/>
</dbReference>
<dbReference type="PRINTS" id="PR00385">
    <property type="entry name" value="P450"/>
</dbReference>
<sequence>MAESDLEPIFFELSWSILSTIGAANVFFGLLVGSVTNFSLITLVPIITFTACALANGLCFYAYYLVSPPAVNRAVAAGYLILRRVLHHISRLVFIALFWSILLVIVVVRVMIALTRVRLILNDDTSLQQTVNRLHMAYFPLIAVLECLSAYFLLTTFARAKTTGIATTGTKMGLFRYLMRSTEVRLALLAVVGTMRAVTYSFQVDVQSATHTASQVDRFAYTLECLFPIIMYIDMLSSKVVHIKQNHEISMGGGRLNESRTPRERSGGPIGNSKEPQHGENFSFRRGQVSHHVEIGVGSNAALEIGKGGHQRSSSQERIVPAPDPGPGGDSSFGMGPSDVEPMPPIAACRTRFPGPVEPPLAPNRWTILAGVFALWVVRRFLRFLKIRRFPGPWYTAWTGIPNTAGYYTGNMHYWYYDISNKYGPIARISPTSLLTSDPDLWMRVNTKAGYTRARWYFEACRIEYQKDNVFTLCDTKKHDERRKKIAPGYSGRENETLEPSIDDRLAEFLTLIRTKYLADPSAPGPSVIMDLSKKMVFFTLDVISTVGTGSPFGMLRKDEDIDNYVRSSEEGLYATAAVSGLRLNWLMRTPIIGKALMPKPGNGTGFGAMMETTYARVDQRAAEELAARKADEETGGHAGDKLTKRRRDMLASFIRHNLTGDDLRTEVLESLIAGSDTTAGALRATMLYVMSNKRVCDKLQAEIDAAVRSGQVPEDDPNGEPRIVPLAVAKQLPYLQAVIREGMRVFPPVRNLLPKEIPAGGDTVMIDGKPVFLPAGLDIGLSSLAMHHDKKLYGEDAHAFRPERWLTEPDPDKLAAMTRVNDMSFGHGKWQCLGKNIALMELNKVLFELFRHFNWAVVNPPKPWRLFNSNGIFVINDLWVQITPREVKA</sequence>
<organism evidence="6 7">
    <name type="scientific">Humicola insolens</name>
    <name type="common">Soft-rot fungus</name>
    <dbReference type="NCBI Taxonomy" id="85995"/>
    <lineage>
        <taxon>Eukaryota</taxon>
        <taxon>Fungi</taxon>
        <taxon>Dikarya</taxon>
        <taxon>Ascomycota</taxon>
        <taxon>Pezizomycotina</taxon>
        <taxon>Sordariomycetes</taxon>
        <taxon>Sordariomycetidae</taxon>
        <taxon>Sordariales</taxon>
        <taxon>Chaetomiaceae</taxon>
        <taxon>Mycothermus</taxon>
    </lineage>
</organism>
<keyword evidence="7" id="KW-1185">Reference proteome</keyword>
<dbReference type="SUPFAM" id="SSF48264">
    <property type="entry name" value="Cytochrome P450"/>
    <property type="match status" value="1"/>
</dbReference>
<keyword evidence="5" id="KW-1133">Transmembrane helix</keyword>
<feature type="region of interest" description="Disordered" evidence="4">
    <location>
        <begin position="251"/>
        <end position="281"/>
    </location>
</feature>
<comment type="caution">
    <text evidence="6">The sequence shown here is derived from an EMBL/GenBank/DDBJ whole genome shotgun (WGS) entry which is preliminary data.</text>
</comment>
<evidence type="ECO:0000256" key="3">
    <source>
        <dbReference type="ARBA" id="ARBA00023004"/>
    </source>
</evidence>
<keyword evidence="5" id="KW-0472">Membrane</keyword>
<reference evidence="6 7" key="1">
    <citation type="journal article" date="2024" name="Commun. Biol.">
        <title>Comparative genomic analysis of thermophilic fungi reveals convergent evolutionary adaptations and gene losses.</title>
        <authorList>
            <person name="Steindorff A.S."/>
            <person name="Aguilar-Pontes M.V."/>
            <person name="Robinson A.J."/>
            <person name="Andreopoulos B."/>
            <person name="LaButti K."/>
            <person name="Kuo A."/>
            <person name="Mondo S."/>
            <person name="Riley R."/>
            <person name="Otillar R."/>
            <person name="Haridas S."/>
            <person name="Lipzen A."/>
            <person name="Grimwood J."/>
            <person name="Schmutz J."/>
            <person name="Clum A."/>
            <person name="Reid I.D."/>
            <person name="Moisan M.C."/>
            <person name="Butler G."/>
            <person name="Nguyen T.T.M."/>
            <person name="Dewar K."/>
            <person name="Conant G."/>
            <person name="Drula E."/>
            <person name="Henrissat B."/>
            <person name="Hansel C."/>
            <person name="Singer S."/>
            <person name="Hutchinson M.I."/>
            <person name="de Vries R.P."/>
            <person name="Natvig D.O."/>
            <person name="Powell A.J."/>
            <person name="Tsang A."/>
            <person name="Grigoriev I.V."/>
        </authorList>
    </citation>
    <scope>NUCLEOTIDE SEQUENCE [LARGE SCALE GENOMIC DNA]</scope>
    <source>
        <strain evidence="6 7">CBS 620.91</strain>
    </source>
</reference>
<name>A0ABR3VIL9_HUMIN</name>
<keyword evidence="1" id="KW-0349">Heme</keyword>
<dbReference type="EMBL" id="JAZGSY010000082">
    <property type="protein sequence ID" value="KAL1841225.1"/>
    <property type="molecule type" value="Genomic_DNA"/>
</dbReference>
<proteinExistence type="predicted"/>
<evidence type="ECO:0000256" key="2">
    <source>
        <dbReference type="ARBA" id="ARBA00022723"/>
    </source>
</evidence>
<keyword evidence="2" id="KW-0479">Metal-binding</keyword>
<dbReference type="Proteomes" id="UP001583172">
    <property type="component" value="Unassembled WGS sequence"/>
</dbReference>
<evidence type="ECO:0000313" key="7">
    <source>
        <dbReference type="Proteomes" id="UP001583172"/>
    </source>
</evidence>
<dbReference type="CDD" id="cd11060">
    <property type="entry name" value="CYP57A1-like"/>
    <property type="match status" value="1"/>
</dbReference>
<dbReference type="Gene3D" id="1.10.630.10">
    <property type="entry name" value="Cytochrome P450"/>
    <property type="match status" value="1"/>
</dbReference>
<feature type="compositionally biased region" description="Basic and acidic residues" evidence="4">
    <location>
        <begin position="257"/>
        <end position="266"/>
    </location>
</feature>
<protein>
    <recommendedName>
        <fullName evidence="8">Pisatin demethylase</fullName>
    </recommendedName>
</protein>
<feature type="transmembrane region" description="Helical" evidence="5">
    <location>
        <begin position="93"/>
        <end position="114"/>
    </location>
</feature>
<evidence type="ECO:0000256" key="4">
    <source>
        <dbReference type="SAM" id="MobiDB-lite"/>
    </source>
</evidence>
<keyword evidence="3" id="KW-0408">Iron</keyword>
<evidence type="ECO:0000313" key="6">
    <source>
        <dbReference type="EMBL" id="KAL1841225.1"/>
    </source>
</evidence>
<dbReference type="PRINTS" id="PR00463">
    <property type="entry name" value="EP450I"/>
</dbReference>
<feature type="transmembrane region" description="Helical" evidence="5">
    <location>
        <begin position="134"/>
        <end position="154"/>
    </location>
</feature>
<dbReference type="PANTHER" id="PTHR24305:SF168">
    <property type="entry name" value="P450, PUTATIVE (EUROFUNG)-RELATED"/>
    <property type="match status" value="1"/>
</dbReference>
<evidence type="ECO:0000256" key="5">
    <source>
        <dbReference type="SAM" id="Phobius"/>
    </source>
</evidence>
<feature type="region of interest" description="Disordered" evidence="4">
    <location>
        <begin position="305"/>
        <end position="332"/>
    </location>
</feature>
<gene>
    <name evidence="6" type="ORF">VTJ49DRAFT_7293</name>
</gene>
<dbReference type="InterPro" id="IPR002401">
    <property type="entry name" value="Cyt_P450_E_grp-I"/>
</dbReference>
<dbReference type="PANTHER" id="PTHR24305">
    <property type="entry name" value="CYTOCHROME P450"/>
    <property type="match status" value="1"/>
</dbReference>
<dbReference type="InterPro" id="IPR036396">
    <property type="entry name" value="Cyt_P450_sf"/>
</dbReference>
<accession>A0ABR3VIL9</accession>
<dbReference type="Pfam" id="PF00067">
    <property type="entry name" value="p450"/>
    <property type="match status" value="1"/>
</dbReference>
<keyword evidence="5" id="KW-0812">Transmembrane</keyword>
<feature type="transmembrane region" description="Helical" evidence="5">
    <location>
        <begin position="40"/>
        <end position="64"/>
    </location>
</feature>
<evidence type="ECO:0008006" key="8">
    <source>
        <dbReference type="Google" id="ProtNLM"/>
    </source>
</evidence>
<evidence type="ECO:0000256" key="1">
    <source>
        <dbReference type="ARBA" id="ARBA00022617"/>
    </source>
</evidence>